<feature type="region of interest" description="Disordered" evidence="12">
    <location>
        <begin position="615"/>
        <end position="645"/>
    </location>
</feature>
<dbReference type="Pfam" id="PF00358">
    <property type="entry name" value="PTS_EIIA_1"/>
    <property type="match status" value="1"/>
</dbReference>
<evidence type="ECO:0000256" key="11">
    <source>
        <dbReference type="PROSITE-ProRule" id="PRU00421"/>
    </source>
</evidence>
<evidence type="ECO:0000259" key="15">
    <source>
        <dbReference type="PROSITE" id="PS51098"/>
    </source>
</evidence>
<proteinExistence type="predicted"/>
<dbReference type="CDD" id="cd00212">
    <property type="entry name" value="PTS_IIB_glc"/>
    <property type="match status" value="1"/>
</dbReference>
<gene>
    <name evidence="17" type="ORF">QE412_001843</name>
</gene>
<evidence type="ECO:0000313" key="18">
    <source>
        <dbReference type="Proteomes" id="UP001226691"/>
    </source>
</evidence>
<feature type="transmembrane region" description="Helical" evidence="13">
    <location>
        <begin position="252"/>
        <end position="273"/>
    </location>
</feature>
<comment type="caution">
    <text evidence="17">The sequence shown here is derived from an EMBL/GenBank/DDBJ whole genome shotgun (WGS) entry which is preliminary data.</text>
</comment>
<keyword evidence="4" id="KW-0762">Sugar transport</keyword>
<dbReference type="InterPro" id="IPR050558">
    <property type="entry name" value="PTS_Sugar-Specific_Components"/>
</dbReference>
<reference evidence="17 18" key="1">
    <citation type="submission" date="2023-07" db="EMBL/GenBank/DDBJ databases">
        <title>Functional and genomic diversity of the sorghum phyllosphere microbiome.</title>
        <authorList>
            <person name="Shade A."/>
        </authorList>
    </citation>
    <scope>NUCLEOTIDE SEQUENCE [LARGE SCALE GENOMIC DNA]</scope>
    <source>
        <strain evidence="17 18">SORGH_AS_1207</strain>
    </source>
</reference>
<dbReference type="PROSITE" id="PS00371">
    <property type="entry name" value="PTS_EIIA_TYPE_1_HIS"/>
    <property type="match status" value="1"/>
</dbReference>
<keyword evidence="9 13" id="KW-1133">Transmembrane helix</keyword>
<dbReference type="Pfam" id="PF00367">
    <property type="entry name" value="PTS_EIIB"/>
    <property type="match status" value="1"/>
</dbReference>
<evidence type="ECO:0000256" key="9">
    <source>
        <dbReference type="ARBA" id="ARBA00022989"/>
    </source>
</evidence>
<keyword evidence="10 13" id="KW-0472">Membrane</keyword>
<feature type="domain" description="PTS EIIB type-1" evidence="15">
    <location>
        <begin position="4"/>
        <end position="87"/>
    </location>
</feature>
<feature type="transmembrane region" description="Helical" evidence="13">
    <location>
        <begin position="181"/>
        <end position="203"/>
    </location>
</feature>
<dbReference type="SUPFAM" id="SSF55604">
    <property type="entry name" value="Glucose permease domain IIB"/>
    <property type="match status" value="1"/>
</dbReference>
<dbReference type="EMBL" id="JAUTBF010000001">
    <property type="protein sequence ID" value="MDQ1123270.1"/>
    <property type="molecule type" value="Genomic_DNA"/>
</dbReference>
<feature type="domain" description="PTS EIIC type-1" evidence="16">
    <location>
        <begin position="114"/>
        <end position="472"/>
    </location>
</feature>
<keyword evidence="7 13" id="KW-0812">Transmembrane</keyword>
<feature type="domain" description="PTS EIIA type-1" evidence="14">
    <location>
        <begin position="495"/>
        <end position="599"/>
    </location>
</feature>
<evidence type="ECO:0000256" key="4">
    <source>
        <dbReference type="ARBA" id="ARBA00022597"/>
    </source>
</evidence>
<name>A0ABU0TUU3_MICTR</name>
<feature type="transmembrane region" description="Helical" evidence="13">
    <location>
        <begin position="223"/>
        <end position="240"/>
    </location>
</feature>
<feature type="transmembrane region" description="Helical" evidence="13">
    <location>
        <begin position="393"/>
        <end position="426"/>
    </location>
</feature>
<evidence type="ECO:0000256" key="7">
    <source>
        <dbReference type="ARBA" id="ARBA00022692"/>
    </source>
</evidence>
<dbReference type="PROSITE" id="PS51098">
    <property type="entry name" value="PTS_EIIB_TYPE_1"/>
    <property type="match status" value="1"/>
</dbReference>
<evidence type="ECO:0000313" key="17">
    <source>
        <dbReference type="EMBL" id="MDQ1123270.1"/>
    </source>
</evidence>
<dbReference type="PANTHER" id="PTHR30175">
    <property type="entry name" value="PHOSPHOTRANSFERASE SYSTEM TRANSPORT PROTEIN"/>
    <property type="match status" value="1"/>
</dbReference>
<dbReference type="PROSITE" id="PS51093">
    <property type="entry name" value="PTS_EIIA_TYPE_1"/>
    <property type="match status" value="1"/>
</dbReference>
<feature type="transmembrane region" description="Helical" evidence="13">
    <location>
        <begin position="100"/>
        <end position="127"/>
    </location>
</feature>
<keyword evidence="2" id="KW-0813">Transport</keyword>
<dbReference type="Proteomes" id="UP001226691">
    <property type="component" value="Unassembled WGS sequence"/>
</dbReference>
<evidence type="ECO:0000259" key="16">
    <source>
        <dbReference type="PROSITE" id="PS51103"/>
    </source>
</evidence>
<feature type="compositionally biased region" description="Basic residues" evidence="12">
    <location>
        <begin position="628"/>
        <end position="643"/>
    </location>
</feature>
<dbReference type="NCBIfam" id="TIGR00830">
    <property type="entry name" value="PTBA"/>
    <property type="match status" value="1"/>
</dbReference>
<keyword evidence="18" id="KW-1185">Reference proteome</keyword>
<dbReference type="InterPro" id="IPR013013">
    <property type="entry name" value="PTS_EIIC_1"/>
</dbReference>
<evidence type="ECO:0000256" key="6">
    <source>
        <dbReference type="ARBA" id="ARBA00022683"/>
    </source>
</evidence>
<dbReference type="SUPFAM" id="SSF51261">
    <property type="entry name" value="Duplicated hybrid motif"/>
    <property type="match status" value="1"/>
</dbReference>
<dbReference type="InterPro" id="IPR018113">
    <property type="entry name" value="PTrfase_EIIB_Cys"/>
</dbReference>
<feature type="active site" description="Phosphocysteine intermediate; for EIIB activity" evidence="11">
    <location>
        <position position="26"/>
    </location>
</feature>
<keyword evidence="8" id="KW-0418">Kinase</keyword>
<evidence type="ECO:0000256" key="13">
    <source>
        <dbReference type="SAM" id="Phobius"/>
    </source>
</evidence>
<evidence type="ECO:0000256" key="2">
    <source>
        <dbReference type="ARBA" id="ARBA00022448"/>
    </source>
</evidence>
<sequence>MNATRLADLIEDAMGGQDNLESLTHCATRVRLIPRNLDLVRFDALRSIPLVIDTRLVAGQVQVVLGPDRAQAVAAAMRRHRGTADTVVPRGRRHHPTRALVLLVDVFTPLLPVFVAGGLLMALHNLLASPDIVGEMPIVHAAPWLDGFTSLVGLLGYAVFALLPVLLGFAATERFGGSPHLGAAMGAALVAAPLFSDAGSPAAHFAPSPAWMIGDLNVFGVDYRNTVIPMIAIAFVLARVERVLKRRLHGSVQLLLVPTVTLLATGLIAFLVLGPALRVLGAVAAHVMQWLYVSAGPAGGAMIGAAYSPLVVTGLHQGLLAIELGLIATGGSFIFPIAATANIAQAAATFAVWACSPRGSHLRSLAATTAAPAALGIAEPAMFGVTLRLRAPFAIAVGATAVAAALLATFQVEAVTLGAAGLFGFASIAAGKVGPFIVCQAVAAGLSFGGTWAWSRWWSQPESEPGADGSARDAGATTISSPVSGVMVDVETLADAAFAASALGPTVAVAPQESRIVAPAQGIVTVVSRTGHAYGITMPDGTEVLVHVGIDTVRMNGVGFLPLTRVGARVSVGDPLVDVDVDAVVSAGLDPVVLTIVTNVDSGALLPRRRGGSVRAGDLILSPPPPPPRRRGAGRGPRRRPRSPRLINRLTTRREVANFA</sequence>
<keyword evidence="5 17" id="KW-0808">Transferase</keyword>
<feature type="transmembrane region" description="Helical" evidence="13">
    <location>
        <begin position="147"/>
        <end position="169"/>
    </location>
</feature>
<dbReference type="Pfam" id="PF02378">
    <property type="entry name" value="PTS_EIIC"/>
    <property type="match status" value="1"/>
</dbReference>
<keyword evidence="3" id="KW-1003">Cell membrane</keyword>
<dbReference type="RefSeq" id="WP_307482608.1">
    <property type="nucleotide sequence ID" value="NZ_JAUTBF010000001.1"/>
</dbReference>
<dbReference type="Gene3D" id="2.70.70.10">
    <property type="entry name" value="Glucose Permease (Domain IIA)"/>
    <property type="match status" value="1"/>
</dbReference>
<evidence type="ECO:0000256" key="10">
    <source>
        <dbReference type="ARBA" id="ARBA00023136"/>
    </source>
</evidence>
<organism evidence="17 18">
    <name type="scientific">Microbacterium trichothecenolyticum</name>
    <name type="common">Aureobacterium trichothecenolyticum</name>
    <dbReference type="NCBI Taxonomy" id="69370"/>
    <lineage>
        <taxon>Bacteria</taxon>
        <taxon>Bacillati</taxon>
        <taxon>Actinomycetota</taxon>
        <taxon>Actinomycetes</taxon>
        <taxon>Micrococcales</taxon>
        <taxon>Microbacteriaceae</taxon>
        <taxon>Microbacterium</taxon>
    </lineage>
</organism>
<evidence type="ECO:0000259" key="14">
    <source>
        <dbReference type="PROSITE" id="PS51093"/>
    </source>
</evidence>
<dbReference type="InterPro" id="IPR003352">
    <property type="entry name" value="PTS_EIIC"/>
</dbReference>
<dbReference type="InterPro" id="IPR011055">
    <property type="entry name" value="Dup_hybrid_motif"/>
</dbReference>
<dbReference type="PANTHER" id="PTHR30175:SF1">
    <property type="entry name" value="PTS SYSTEM ARBUTIN-, CELLOBIOSE-, AND SALICIN-SPECIFIC EIIBC COMPONENT-RELATED"/>
    <property type="match status" value="1"/>
</dbReference>
<accession>A0ABU0TUU3</accession>
<dbReference type="GO" id="GO:0016740">
    <property type="term" value="F:transferase activity"/>
    <property type="evidence" value="ECO:0007669"/>
    <property type="project" value="UniProtKB-KW"/>
</dbReference>
<dbReference type="InterPro" id="IPR001996">
    <property type="entry name" value="PTS_IIB_1"/>
</dbReference>
<evidence type="ECO:0000256" key="8">
    <source>
        <dbReference type="ARBA" id="ARBA00022777"/>
    </source>
</evidence>
<evidence type="ECO:0000256" key="12">
    <source>
        <dbReference type="SAM" id="MobiDB-lite"/>
    </source>
</evidence>
<evidence type="ECO:0000256" key="3">
    <source>
        <dbReference type="ARBA" id="ARBA00022475"/>
    </source>
</evidence>
<evidence type="ECO:0000256" key="1">
    <source>
        <dbReference type="ARBA" id="ARBA00004651"/>
    </source>
</evidence>
<dbReference type="PROSITE" id="PS51103">
    <property type="entry name" value="PTS_EIIC_TYPE_1"/>
    <property type="match status" value="1"/>
</dbReference>
<evidence type="ECO:0000256" key="5">
    <source>
        <dbReference type="ARBA" id="ARBA00022679"/>
    </source>
</evidence>
<protein>
    <submittedName>
        <fullName evidence="17">PTS system sucrose-specific IIC component</fullName>
        <ecNumber evidence="17">2.7.1.211</ecNumber>
    </submittedName>
</protein>
<comment type="subcellular location">
    <subcellularLocation>
        <location evidence="1">Cell membrane</location>
        <topology evidence="1">Multi-pass membrane protein</topology>
    </subcellularLocation>
</comment>
<dbReference type="InterPro" id="IPR001127">
    <property type="entry name" value="PTS_EIIA_1_perm"/>
</dbReference>
<dbReference type="EC" id="2.7.1.211" evidence="17"/>
<dbReference type="Gene3D" id="3.30.1360.60">
    <property type="entry name" value="Glucose permease domain IIB"/>
    <property type="match status" value="1"/>
</dbReference>
<dbReference type="InterPro" id="IPR036878">
    <property type="entry name" value="Glu_permease_IIB"/>
</dbReference>
<keyword evidence="6" id="KW-0598">Phosphotransferase system</keyword>